<evidence type="ECO:0000313" key="1">
    <source>
        <dbReference type="EMBL" id="RLJ70706.1"/>
    </source>
</evidence>
<organism evidence="1 2">
    <name type="scientific">Hydrogenivirga caldilitoris</name>
    <dbReference type="NCBI Taxonomy" id="246264"/>
    <lineage>
        <taxon>Bacteria</taxon>
        <taxon>Pseudomonadati</taxon>
        <taxon>Aquificota</taxon>
        <taxon>Aquificia</taxon>
        <taxon>Aquificales</taxon>
        <taxon>Aquificaceae</taxon>
        <taxon>Hydrogenivirga</taxon>
    </lineage>
</organism>
<gene>
    <name evidence="1" type="ORF">BCF55_0987</name>
</gene>
<name>A0A497XP06_9AQUI</name>
<sequence>MRIHIFTKERLGADQHFFELLKRHGVKLSLSFYEENENGREEDYKVLLNGERVGYLHCVDDAVNGESHAHLVVNTYDIELSPEDLLELIENPDISRAVIEVDWHERSTDKDIEIIFKVLEELSKDIRKEDMVIEELDPVEADVDDLSYEIRIREDRVIRIPVFYIGKGQLIRIKKGDLTPSS</sequence>
<evidence type="ECO:0000313" key="2">
    <source>
        <dbReference type="Proteomes" id="UP000267841"/>
    </source>
</evidence>
<dbReference type="EMBL" id="RCCJ01000001">
    <property type="protein sequence ID" value="RLJ70706.1"/>
    <property type="molecule type" value="Genomic_DNA"/>
</dbReference>
<reference evidence="1 2" key="1">
    <citation type="submission" date="2018-10" db="EMBL/GenBank/DDBJ databases">
        <title>Genomic Encyclopedia of Archaeal and Bacterial Type Strains, Phase II (KMG-II): from individual species to whole genera.</title>
        <authorList>
            <person name="Goeker M."/>
        </authorList>
    </citation>
    <scope>NUCLEOTIDE SEQUENCE [LARGE SCALE GENOMIC DNA]</scope>
    <source>
        <strain evidence="1 2">DSM 16510</strain>
    </source>
</reference>
<dbReference type="AlphaFoldDB" id="A0A497XP06"/>
<accession>A0A497XP06</accession>
<proteinExistence type="predicted"/>
<dbReference type="RefSeq" id="WP_121010814.1">
    <property type="nucleotide sequence ID" value="NZ_RCCJ01000001.1"/>
</dbReference>
<protein>
    <submittedName>
        <fullName evidence="1">Uncharacterized protein</fullName>
    </submittedName>
</protein>
<keyword evidence="2" id="KW-1185">Reference proteome</keyword>
<comment type="caution">
    <text evidence="1">The sequence shown here is derived from an EMBL/GenBank/DDBJ whole genome shotgun (WGS) entry which is preliminary data.</text>
</comment>
<dbReference type="Proteomes" id="UP000267841">
    <property type="component" value="Unassembled WGS sequence"/>
</dbReference>